<dbReference type="EMBL" id="JBGMEF010000029">
    <property type="protein sequence ID" value="MFO3667674.1"/>
    <property type="molecule type" value="Genomic_DNA"/>
</dbReference>
<proteinExistence type="inferred from homology"/>
<feature type="transmembrane region" description="Helical" evidence="7">
    <location>
        <begin position="108"/>
        <end position="129"/>
    </location>
</feature>
<evidence type="ECO:0000256" key="3">
    <source>
        <dbReference type="ARBA" id="ARBA00022475"/>
    </source>
</evidence>
<feature type="domain" description="ABC transmembrane type-1" evidence="8">
    <location>
        <begin position="102"/>
        <end position="308"/>
    </location>
</feature>
<dbReference type="Pfam" id="PF19300">
    <property type="entry name" value="BPD_transp_1_N"/>
    <property type="match status" value="1"/>
</dbReference>
<feature type="transmembrane region" description="Helical" evidence="7">
    <location>
        <begin position="247"/>
        <end position="269"/>
    </location>
</feature>
<evidence type="ECO:0000259" key="8">
    <source>
        <dbReference type="PROSITE" id="PS50928"/>
    </source>
</evidence>
<gene>
    <name evidence="9" type="ORF">ACCQ42_07810</name>
</gene>
<evidence type="ECO:0000256" key="6">
    <source>
        <dbReference type="ARBA" id="ARBA00023136"/>
    </source>
</evidence>
<dbReference type="Proteomes" id="UP001637994">
    <property type="component" value="Unassembled WGS sequence"/>
</dbReference>
<reference evidence="9 10" key="1">
    <citation type="journal article" date="2025" name="Anaerobe">
        <title>Description of Anaerococcus kampingiae sp. nov., Anaerococcus groningensis sp. nov., Anaerococcus martiniensis sp. nov., and Anaerococcus cruorum sp. nov., isolated from human clinical specimens.</title>
        <authorList>
            <person name="Boiten K.E."/>
            <person name="Meijer J."/>
            <person name="van Wezel E.M."/>
            <person name="Veloo A.C.M."/>
        </authorList>
    </citation>
    <scope>NUCLEOTIDE SEQUENCE [LARGE SCALE GENOMIC DNA]</scope>
    <source>
        <strain evidence="9 10">ENR0874</strain>
    </source>
</reference>
<dbReference type="InterPro" id="IPR000515">
    <property type="entry name" value="MetI-like"/>
</dbReference>
<sequence>MKNGNIFKYILKKLIQMIPMLVVISFLIFVALQAMPIDPINYLLPPGSARDPQMIAELRARYGLDDPILIQYGRWIGQVIKGDFGYSIINGQPIKDILAQKLPATVELALAALIISSILGIVLGILSAVNQNGPIDYIARVIGVIGQSIPEFLFGIVLISVFALSLGWFPVGGRNIFGMTSFWDKSKNLVLPALALSIAMIATVLRYTRNSMLGVMNQEYIKTARSKGIPEWKVYLKHAFRNSMGPILVTIMLRIPGLIGGSVVIESVFNWPGIGSTLMGAVTSGDYPIIMVTTLLIATVMLVISFMVDVLSAILDPRIRL</sequence>
<feature type="transmembrane region" description="Helical" evidence="7">
    <location>
        <begin position="189"/>
        <end position="208"/>
    </location>
</feature>
<organism evidence="9 10">
    <name type="scientific">Anaerococcus kampingae</name>
    <dbReference type="NCBI Taxonomy" id="3115614"/>
    <lineage>
        <taxon>Bacteria</taxon>
        <taxon>Bacillati</taxon>
        <taxon>Bacillota</taxon>
        <taxon>Tissierellia</taxon>
        <taxon>Tissierellales</taxon>
        <taxon>Peptoniphilaceae</taxon>
        <taxon>Anaerococcus</taxon>
    </lineage>
</organism>
<dbReference type="InterPro" id="IPR045621">
    <property type="entry name" value="BPD_transp_1_N"/>
</dbReference>
<comment type="similarity">
    <text evidence="7">Belongs to the binding-protein-dependent transport system permease family.</text>
</comment>
<evidence type="ECO:0000256" key="5">
    <source>
        <dbReference type="ARBA" id="ARBA00022989"/>
    </source>
</evidence>
<name>A0ABW9MEQ7_9FIRM</name>
<evidence type="ECO:0000256" key="1">
    <source>
        <dbReference type="ARBA" id="ARBA00004651"/>
    </source>
</evidence>
<keyword evidence="4 7" id="KW-0812">Transmembrane</keyword>
<dbReference type="InterPro" id="IPR035906">
    <property type="entry name" value="MetI-like_sf"/>
</dbReference>
<evidence type="ECO:0000256" key="7">
    <source>
        <dbReference type="RuleBase" id="RU363032"/>
    </source>
</evidence>
<evidence type="ECO:0000313" key="10">
    <source>
        <dbReference type="Proteomes" id="UP001637994"/>
    </source>
</evidence>
<keyword evidence="6 7" id="KW-0472">Membrane</keyword>
<accession>A0ABW9MEQ7</accession>
<evidence type="ECO:0000256" key="4">
    <source>
        <dbReference type="ARBA" id="ARBA00022692"/>
    </source>
</evidence>
<keyword evidence="3" id="KW-1003">Cell membrane</keyword>
<dbReference type="CDD" id="cd06261">
    <property type="entry name" value="TM_PBP2"/>
    <property type="match status" value="1"/>
</dbReference>
<protein>
    <submittedName>
        <fullName evidence="9">ABC transporter permease</fullName>
    </submittedName>
</protein>
<dbReference type="SUPFAM" id="SSF161098">
    <property type="entry name" value="MetI-like"/>
    <property type="match status" value="1"/>
</dbReference>
<feature type="transmembrane region" description="Helical" evidence="7">
    <location>
        <begin position="289"/>
        <end position="315"/>
    </location>
</feature>
<evidence type="ECO:0000313" key="9">
    <source>
        <dbReference type="EMBL" id="MFO3667674.1"/>
    </source>
</evidence>
<dbReference type="Gene3D" id="1.10.3720.10">
    <property type="entry name" value="MetI-like"/>
    <property type="match status" value="1"/>
</dbReference>
<dbReference type="RefSeq" id="WP_265235975.1">
    <property type="nucleotide sequence ID" value="NZ_JBGMEF010000029.1"/>
</dbReference>
<keyword evidence="5 7" id="KW-1133">Transmembrane helix</keyword>
<evidence type="ECO:0000256" key="2">
    <source>
        <dbReference type="ARBA" id="ARBA00022448"/>
    </source>
</evidence>
<keyword evidence="2 7" id="KW-0813">Transport</keyword>
<dbReference type="PANTHER" id="PTHR43163">
    <property type="entry name" value="DIPEPTIDE TRANSPORT SYSTEM PERMEASE PROTEIN DPPB-RELATED"/>
    <property type="match status" value="1"/>
</dbReference>
<dbReference type="PANTHER" id="PTHR43163:SF6">
    <property type="entry name" value="DIPEPTIDE TRANSPORT SYSTEM PERMEASE PROTEIN DPPB-RELATED"/>
    <property type="match status" value="1"/>
</dbReference>
<keyword evidence="10" id="KW-1185">Reference proteome</keyword>
<comment type="subcellular location">
    <subcellularLocation>
        <location evidence="1 7">Cell membrane</location>
        <topology evidence="1 7">Multi-pass membrane protein</topology>
    </subcellularLocation>
</comment>
<feature type="transmembrane region" description="Helical" evidence="7">
    <location>
        <begin position="149"/>
        <end position="169"/>
    </location>
</feature>
<dbReference type="PROSITE" id="PS50928">
    <property type="entry name" value="ABC_TM1"/>
    <property type="match status" value="1"/>
</dbReference>
<comment type="caution">
    <text evidence="9">The sequence shown here is derived from an EMBL/GenBank/DDBJ whole genome shotgun (WGS) entry which is preliminary data.</text>
</comment>
<dbReference type="Pfam" id="PF00528">
    <property type="entry name" value="BPD_transp_1"/>
    <property type="match status" value="1"/>
</dbReference>